<feature type="compositionally biased region" description="Low complexity" evidence="1">
    <location>
        <begin position="1095"/>
        <end position="1109"/>
    </location>
</feature>
<feature type="compositionally biased region" description="Basic and acidic residues" evidence="1">
    <location>
        <begin position="357"/>
        <end position="371"/>
    </location>
</feature>
<feature type="compositionally biased region" description="Low complexity" evidence="1">
    <location>
        <begin position="418"/>
        <end position="429"/>
    </location>
</feature>
<feature type="compositionally biased region" description="Polar residues" evidence="1">
    <location>
        <begin position="510"/>
        <end position="545"/>
    </location>
</feature>
<feature type="compositionally biased region" description="Pro residues" evidence="1">
    <location>
        <begin position="674"/>
        <end position="688"/>
    </location>
</feature>
<feature type="compositionally biased region" description="Basic and acidic residues" evidence="1">
    <location>
        <begin position="1362"/>
        <end position="1372"/>
    </location>
</feature>
<organism evidence="3 4">
    <name type="scientific">Zasmidium cellare</name>
    <name type="common">Wine cellar mold</name>
    <name type="synonym">Racodium cellare</name>
    <dbReference type="NCBI Taxonomy" id="395010"/>
    <lineage>
        <taxon>Eukaryota</taxon>
        <taxon>Fungi</taxon>
        <taxon>Dikarya</taxon>
        <taxon>Ascomycota</taxon>
        <taxon>Pezizomycotina</taxon>
        <taxon>Dothideomycetes</taxon>
        <taxon>Dothideomycetidae</taxon>
        <taxon>Mycosphaerellales</taxon>
        <taxon>Mycosphaerellaceae</taxon>
        <taxon>Zasmidium</taxon>
    </lineage>
</organism>
<feature type="compositionally biased region" description="Polar residues" evidence="1">
    <location>
        <begin position="372"/>
        <end position="383"/>
    </location>
</feature>
<feature type="compositionally biased region" description="Low complexity" evidence="1">
    <location>
        <begin position="655"/>
        <end position="667"/>
    </location>
</feature>
<keyword evidence="4" id="KW-1185">Reference proteome</keyword>
<feature type="compositionally biased region" description="Low complexity" evidence="1">
    <location>
        <begin position="772"/>
        <end position="782"/>
    </location>
</feature>
<evidence type="ECO:0000256" key="2">
    <source>
        <dbReference type="SAM" id="Phobius"/>
    </source>
</evidence>
<feature type="compositionally biased region" description="Polar residues" evidence="1">
    <location>
        <begin position="347"/>
        <end position="356"/>
    </location>
</feature>
<dbReference type="Proteomes" id="UP001305779">
    <property type="component" value="Unassembled WGS sequence"/>
</dbReference>
<feature type="compositionally biased region" description="Basic and acidic residues" evidence="1">
    <location>
        <begin position="195"/>
        <end position="208"/>
    </location>
</feature>
<feature type="compositionally biased region" description="Low complexity" evidence="1">
    <location>
        <begin position="850"/>
        <end position="861"/>
    </location>
</feature>
<feature type="compositionally biased region" description="Basic and acidic residues" evidence="1">
    <location>
        <begin position="258"/>
        <end position="299"/>
    </location>
</feature>
<evidence type="ECO:0000313" key="4">
    <source>
        <dbReference type="Proteomes" id="UP001305779"/>
    </source>
</evidence>
<keyword evidence="2" id="KW-1133">Transmembrane helix</keyword>
<feature type="compositionally biased region" description="Polar residues" evidence="1">
    <location>
        <begin position="1183"/>
        <end position="1224"/>
    </location>
</feature>
<accession>A0ABR0F2Q2</accession>
<feature type="compositionally biased region" description="Polar residues" evidence="1">
    <location>
        <begin position="488"/>
        <end position="499"/>
    </location>
</feature>
<sequence length="1480" mass="157753">MDASAFDDPAPDVPDPPLSDIIDLMNDDLKYAVSERLTSIEHDTDLKPPHQIAGAIAIIKHVATLVVLVVALATCVVVYIFTLSWLCLLWLQTRLFYMTAAVLRDCMGEQRSSGASDDNDPPAPPPNTPQDREDPEPEAELGAPVPGPLHVVNPDLPETNGDGISSYGHIIRDDFSSPGDVQQRPHAPKVHSRPQIHEEWRDSSYEGKGKQRADVAAFSFSSVAAAVEAGQAERAVDLDEHLTQQVPVAEQQQLAAQRAERTRAAEQQQADRADQDRAREQRAAERAAERDRAEEHNEETAAVQQKRVQWNTFGDFSRSATFAPSPEASKSGRVSERPAQKKPKARFSSTDEQQPTRPEDRKLSKEEKKAQEQSSWLDQLTSGRSSKPRPPRSQDNVPSTAPPPAGSVVRGFTAEQLADAAAFAKTATKGGHKGRDAEASDKPVPVVFQSKKGLQPRPQPFKPVVMHAGSSSLSSAKKLKDSKSSSAVPTTSASGSTSGWVPPHLRHTSAPHSKQTSLDNSSPGLRQALRTSSTEDNQAATQTDTPAEATGAGNENDAPGDVGDHAEDVEEAPQPQTPEPSRQPSKLSFDEDQQVHGNLVRRVMSTNMLKSWNSPTSSEVNRQAARLQESEGGMLVFRPRPSQAYLDSFLPDAAGSGQTSSTTRGTSNARQSMPLPPGQDPFMTPPPVGHGTSRKVTGHILDESDGEEQESLPQPLPTAAEFEAALWAAQQHRKGVAEQEQEATQVDGAEQKDGDEGNDSSAQPSKDKASIVQQAVQSVQDQAHAKHASTSTYATAPENATPAQQANEQGDAASGRNTKSFAEAAPKGHAAQPSGGGSSRLTPSAPSFFAPTPKQTTATATSMQPQGLAGPPRGLQHPGSINTSGSGPHFGTFSSSPFASTPLPVSIPGHQSALSSAPQPPQYLEGLGTTYGHGPAPYPPSFAPQQGFTSAPFAPPPGLGPVASPAPQYGPVSAFGMPSFAPPAAPPPGPYLAGGQTAMSWIEQDDAVPPFGGPRFQGSYGGPESVHTPFQATPYPASYASSPAGTLSDAPTYTGVDSTTKPPIRRHSRAVQITKPPPARMIDIKSENTLPQIPSAPASASLPVSGGPATTPKPPGLGEPQPKQRQADFDALLSQPSPAGEMLKSAGRAYRELGGMSRGSEVSDRLSEGSDASQTAKEEQLKRTQLGSLRSFSDSMKLSGSDSKQAEDAQQSTPTRYGSTTGGNDENLDPTMKKTSEEGDTEQATAAPTEPQQALVEGDDGNNQEPAPVSSAKRIKREAKRAARHAATEAWGKRETIRKQMVSSYTVDGVIELREATKVYHKKRDELIATMGNNQLNKEDAEAFPRYSDLQLSAPKSLPDGSGKRKGDKTDSPTEAGPSSGAMTENRGESGKVKKAVKLPPNYGELKVMLVNARELLINAREERKQPRPQTNISHSTWKSNIDNKVTRAISYYNGKRKALVAAFGDGELPEDIVRDYPEI</sequence>
<feature type="region of interest" description="Disordered" evidence="1">
    <location>
        <begin position="647"/>
        <end position="1294"/>
    </location>
</feature>
<evidence type="ECO:0000256" key="1">
    <source>
        <dbReference type="SAM" id="MobiDB-lite"/>
    </source>
</evidence>
<proteinExistence type="predicted"/>
<feature type="compositionally biased region" description="Polar residues" evidence="1">
    <location>
        <begin position="302"/>
        <end position="322"/>
    </location>
</feature>
<feature type="compositionally biased region" description="Low complexity" evidence="1">
    <location>
        <begin position="719"/>
        <end position="729"/>
    </location>
</feature>
<feature type="compositionally biased region" description="Polar residues" evidence="1">
    <location>
        <begin position="1039"/>
        <end position="1061"/>
    </location>
</feature>
<dbReference type="EMBL" id="JAXOVC010000001">
    <property type="protein sequence ID" value="KAK4507980.1"/>
    <property type="molecule type" value="Genomic_DNA"/>
</dbReference>
<keyword evidence="2" id="KW-0472">Membrane</keyword>
<feature type="region of interest" description="Disordered" evidence="1">
    <location>
        <begin position="110"/>
        <end position="208"/>
    </location>
</feature>
<feature type="compositionally biased region" description="Polar residues" evidence="1">
    <location>
        <begin position="879"/>
        <end position="899"/>
    </location>
</feature>
<feature type="compositionally biased region" description="Basic residues" evidence="1">
    <location>
        <begin position="1273"/>
        <end position="1284"/>
    </location>
</feature>
<comment type="caution">
    <text evidence="3">The sequence shown here is derived from an EMBL/GenBank/DDBJ whole genome shotgun (WGS) entry which is preliminary data.</text>
</comment>
<keyword evidence="2" id="KW-0812">Transmembrane</keyword>
<feature type="transmembrane region" description="Helical" evidence="2">
    <location>
        <begin position="65"/>
        <end position="91"/>
    </location>
</feature>
<feature type="compositionally biased region" description="Pro residues" evidence="1">
    <location>
        <begin position="980"/>
        <end position="990"/>
    </location>
</feature>
<reference evidence="3 4" key="1">
    <citation type="journal article" date="2023" name="G3 (Bethesda)">
        <title>A chromosome-level genome assembly of Zasmidium syzygii isolated from banana leaves.</title>
        <authorList>
            <person name="van Westerhoven A.C."/>
            <person name="Mehrabi R."/>
            <person name="Talebi R."/>
            <person name="Steentjes M.B.F."/>
            <person name="Corcolon B."/>
            <person name="Chong P.A."/>
            <person name="Kema G.H.J."/>
            <person name="Seidl M.F."/>
        </authorList>
    </citation>
    <scope>NUCLEOTIDE SEQUENCE [LARGE SCALE GENOMIC DNA]</scope>
    <source>
        <strain evidence="3 4">P124</strain>
    </source>
</reference>
<name>A0ABR0F2Q2_ZASCE</name>
<feature type="region of interest" description="Disordered" evidence="1">
    <location>
        <begin position="247"/>
        <end position="635"/>
    </location>
</feature>
<evidence type="ECO:0000313" key="3">
    <source>
        <dbReference type="EMBL" id="KAK4507980.1"/>
    </source>
</evidence>
<feature type="region of interest" description="Disordered" evidence="1">
    <location>
        <begin position="1352"/>
        <end position="1394"/>
    </location>
</feature>
<feature type="compositionally biased region" description="Polar residues" evidence="1">
    <location>
        <begin position="604"/>
        <end position="621"/>
    </location>
</feature>
<gene>
    <name evidence="3" type="ORF">PRZ48_001715</name>
</gene>
<feature type="compositionally biased region" description="Low complexity" evidence="1">
    <location>
        <begin position="1242"/>
        <end position="1254"/>
    </location>
</feature>
<protein>
    <submittedName>
        <fullName evidence="3">Uncharacterized protein</fullName>
    </submittedName>
</protein>